<dbReference type="InterPro" id="IPR051310">
    <property type="entry name" value="MCP_chemotaxis"/>
</dbReference>
<evidence type="ECO:0000256" key="5">
    <source>
        <dbReference type="SAM" id="Phobius"/>
    </source>
</evidence>
<protein>
    <submittedName>
        <fullName evidence="7">Methyl-accepting chemotaxis protein</fullName>
    </submittedName>
</protein>
<evidence type="ECO:0000313" key="7">
    <source>
        <dbReference type="EMBL" id="SFI25493.1"/>
    </source>
</evidence>
<dbReference type="PRINTS" id="PR00260">
    <property type="entry name" value="CHEMTRNSDUCR"/>
</dbReference>
<dbReference type="GO" id="GO:0004888">
    <property type="term" value="F:transmembrane signaling receptor activity"/>
    <property type="evidence" value="ECO:0007669"/>
    <property type="project" value="InterPro"/>
</dbReference>
<sequence>MKQPEELLHTVYVKADRLMIIVVWSLFAISCLLAIRDYNLRAVLSIGLPVAAVASGLVYWRPGTLVTRLFLAASLMTFAALQIHQAHGLTELHFGVFVLMSFLLAYRDWRPILCAAAVIAVHHFTFNYLQLAGLDVYCFTEPAWSIVLLHAAYVVVQAGLLIFIALHMKADAQTGRELAVLGENLARQTGRFDLRLPPMELAGSSSRTFKNTLHAIHDAMREITRTIDQMAASSDNIAAENHILSQEFTTQAETLNATNTAMEQIAQRVRESAEHAASANSLARQTSSAAKQSEQVVSEVVDKMGEIDQAVHRMGDMTAMIESIAFQTNLLALNASVEAARAGNQGRGFSVVAEEVRTLAHRSASAAREIKSLIVDSLQRVEHGSTLAIRAGTAMRDVVGDVEDVARLIDQISTSSDAQSHDVDRLSKGMGTMDTMLGRDVEHVKGVASASAGLREEARTLRRAMSIFLVEQEVS</sequence>
<dbReference type="EMBL" id="FOQU01000002">
    <property type="protein sequence ID" value="SFI25493.1"/>
    <property type="molecule type" value="Genomic_DNA"/>
</dbReference>
<dbReference type="Gene3D" id="1.10.287.950">
    <property type="entry name" value="Methyl-accepting chemotaxis protein"/>
    <property type="match status" value="1"/>
</dbReference>
<comment type="similarity">
    <text evidence="2">Belongs to the methyl-accepting chemotaxis (MCP) protein family.</text>
</comment>
<dbReference type="PANTHER" id="PTHR43531">
    <property type="entry name" value="PROTEIN ICFG"/>
    <property type="match status" value="1"/>
</dbReference>
<keyword evidence="3" id="KW-0807">Transducer</keyword>
<accession>A0A1I3GQ18</accession>
<dbReference type="InterPro" id="IPR004089">
    <property type="entry name" value="MCPsignal_dom"/>
</dbReference>
<evidence type="ECO:0000256" key="2">
    <source>
        <dbReference type="ARBA" id="ARBA00029447"/>
    </source>
</evidence>
<feature type="transmembrane region" description="Helical" evidence="5">
    <location>
        <begin position="18"/>
        <end position="36"/>
    </location>
</feature>
<dbReference type="SMART" id="SM00283">
    <property type="entry name" value="MA"/>
    <property type="match status" value="1"/>
</dbReference>
<feature type="transmembrane region" description="Helical" evidence="5">
    <location>
        <begin position="143"/>
        <end position="166"/>
    </location>
</feature>
<evidence type="ECO:0000313" key="8">
    <source>
        <dbReference type="Proteomes" id="UP000199548"/>
    </source>
</evidence>
<dbReference type="PROSITE" id="PS50111">
    <property type="entry name" value="CHEMOTAXIS_TRANSDUC_2"/>
    <property type="match status" value="1"/>
</dbReference>
<reference evidence="7 8" key="1">
    <citation type="submission" date="2016-10" db="EMBL/GenBank/DDBJ databases">
        <authorList>
            <person name="de Groot N.N."/>
        </authorList>
    </citation>
    <scope>NUCLEOTIDE SEQUENCE [LARGE SCALE GENOMIC DNA]</scope>
    <source>
        <strain evidence="7 8">LMG 23650</strain>
    </source>
</reference>
<dbReference type="GO" id="GO:0005886">
    <property type="term" value="C:plasma membrane"/>
    <property type="evidence" value="ECO:0007669"/>
    <property type="project" value="TreeGrafter"/>
</dbReference>
<feature type="compositionally biased region" description="Polar residues" evidence="4">
    <location>
        <begin position="278"/>
        <end position="294"/>
    </location>
</feature>
<dbReference type="Pfam" id="PF00015">
    <property type="entry name" value="MCPsignal"/>
    <property type="match status" value="1"/>
</dbReference>
<dbReference type="Proteomes" id="UP000199548">
    <property type="component" value="Unassembled WGS sequence"/>
</dbReference>
<keyword evidence="8" id="KW-1185">Reference proteome</keyword>
<keyword evidence="1" id="KW-0488">Methylation</keyword>
<dbReference type="SUPFAM" id="SSF58104">
    <property type="entry name" value="Methyl-accepting chemotaxis protein (MCP) signaling domain"/>
    <property type="match status" value="1"/>
</dbReference>
<proteinExistence type="inferred from homology"/>
<keyword evidence="5" id="KW-0812">Transmembrane</keyword>
<dbReference type="GO" id="GO:0007165">
    <property type="term" value="P:signal transduction"/>
    <property type="evidence" value="ECO:0007669"/>
    <property type="project" value="UniProtKB-KW"/>
</dbReference>
<keyword evidence="5" id="KW-0472">Membrane</keyword>
<evidence type="ECO:0000259" key="6">
    <source>
        <dbReference type="PROSITE" id="PS50111"/>
    </source>
</evidence>
<dbReference type="InterPro" id="IPR004090">
    <property type="entry name" value="Chemotax_Me-accpt_rcpt"/>
</dbReference>
<organism evidence="7 8">
    <name type="scientific">Paraburkholderia megapolitana</name>
    <dbReference type="NCBI Taxonomy" id="420953"/>
    <lineage>
        <taxon>Bacteria</taxon>
        <taxon>Pseudomonadati</taxon>
        <taxon>Pseudomonadota</taxon>
        <taxon>Betaproteobacteria</taxon>
        <taxon>Burkholderiales</taxon>
        <taxon>Burkholderiaceae</taxon>
        <taxon>Paraburkholderia</taxon>
    </lineage>
</organism>
<dbReference type="PROSITE" id="PS51257">
    <property type="entry name" value="PROKAR_LIPOPROTEIN"/>
    <property type="match status" value="1"/>
</dbReference>
<dbReference type="RefSeq" id="WP_091010366.1">
    <property type="nucleotide sequence ID" value="NZ_CP041745.1"/>
</dbReference>
<evidence type="ECO:0000256" key="1">
    <source>
        <dbReference type="ARBA" id="ARBA00022481"/>
    </source>
</evidence>
<feature type="transmembrane region" description="Helical" evidence="5">
    <location>
        <begin position="113"/>
        <end position="131"/>
    </location>
</feature>
<feature type="transmembrane region" description="Helical" evidence="5">
    <location>
        <begin position="89"/>
        <end position="106"/>
    </location>
</feature>
<feature type="region of interest" description="Disordered" evidence="4">
    <location>
        <begin position="271"/>
        <end position="294"/>
    </location>
</feature>
<feature type="transmembrane region" description="Helical" evidence="5">
    <location>
        <begin position="42"/>
        <end position="60"/>
    </location>
</feature>
<keyword evidence="5" id="KW-1133">Transmembrane helix</keyword>
<feature type="domain" description="Methyl-accepting transducer" evidence="6">
    <location>
        <begin position="226"/>
        <end position="455"/>
    </location>
</feature>
<evidence type="ECO:0000256" key="3">
    <source>
        <dbReference type="PROSITE-ProRule" id="PRU00284"/>
    </source>
</evidence>
<dbReference type="STRING" id="420953.SAMN05192543_102630"/>
<evidence type="ECO:0000256" key="4">
    <source>
        <dbReference type="SAM" id="MobiDB-lite"/>
    </source>
</evidence>
<dbReference type="PANTHER" id="PTHR43531:SF14">
    <property type="entry name" value="METHYL-ACCEPTING CHEMOTAXIS PROTEIN I-RELATED"/>
    <property type="match status" value="1"/>
</dbReference>
<dbReference type="GO" id="GO:0006935">
    <property type="term" value="P:chemotaxis"/>
    <property type="evidence" value="ECO:0007669"/>
    <property type="project" value="InterPro"/>
</dbReference>
<gene>
    <name evidence="7" type="ORF">SAMN05192543_102630</name>
</gene>
<dbReference type="OrthoDB" id="9806477at2"/>
<name>A0A1I3GQ18_9BURK</name>
<dbReference type="AlphaFoldDB" id="A0A1I3GQ18"/>